<proteinExistence type="predicted"/>
<organism evidence="1 2">
    <name type="scientific">Crenichthys baileyi</name>
    <name type="common">White River springfish</name>
    <dbReference type="NCBI Taxonomy" id="28760"/>
    <lineage>
        <taxon>Eukaryota</taxon>
        <taxon>Metazoa</taxon>
        <taxon>Chordata</taxon>
        <taxon>Craniata</taxon>
        <taxon>Vertebrata</taxon>
        <taxon>Euteleostomi</taxon>
        <taxon>Actinopterygii</taxon>
        <taxon>Neopterygii</taxon>
        <taxon>Teleostei</taxon>
        <taxon>Neoteleostei</taxon>
        <taxon>Acanthomorphata</taxon>
        <taxon>Ovalentaria</taxon>
        <taxon>Atherinomorphae</taxon>
        <taxon>Cyprinodontiformes</taxon>
        <taxon>Goodeidae</taxon>
        <taxon>Crenichthys</taxon>
    </lineage>
</organism>
<evidence type="ECO:0000313" key="1">
    <source>
        <dbReference type="EMBL" id="KAK5603974.1"/>
    </source>
</evidence>
<accession>A0AAV9R2Q9</accession>
<dbReference type="EMBL" id="JAHHUM010002385">
    <property type="protein sequence ID" value="KAK5603974.1"/>
    <property type="molecule type" value="Genomic_DNA"/>
</dbReference>
<sequence>MEMQPALHCLSVNLQWPPVTLTTSTGKDLGFDPRVTTSLTSSLDQVLAGCLQAPDHSTPGNEPAHAPP</sequence>
<reference evidence="1 2" key="1">
    <citation type="submission" date="2021-06" db="EMBL/GenBank/DDBJ databases">
        <authorList>
            <person name="Palmer J.M."/>
        </authorList>
    </citation>
    <scope>NUCLEOTIDE SEQUENCE [LARGE SCALE GENOMIC DNA]</scope>
    <source>
        <strain evidence="1 2">MEX-2019</strain>
        <tissue evidence="1">Muscle</tissue>
    </source>
</reference>
<name>A0AAV9R2Q9_9TELE</name>
<dbReference type="AlphaFoldDB" id="A0AAV9R2Q9"/>
<evidence type="ECO:0000313" key="2">
    <source>
        <dbReference type="Proteomes" id="UP001311232"/>
    </source>
</evidence>
<gene>
    <name evidence="1" type="ORF">CRENBAI_025216</name>
</gene>
<protein>
    <submittedName>
        <fullName evidence="1">Uncharacterized protein</fullName>
    </submittedName>
</protein>
<dbReference type="Proteomes" id="UP001311232">
    <property type="component" value="Unassembled WGS sequence"/>
</dbReference>
<keyword evidence="2" id="KW-1185">Reference proteome</keyword>
<comment type="caution">
    <text evidence="1">The sequence shown here is derived from an EMBL/GenBank/DDBJ whole genome shotgun (WGS) entry which is preliminary data.</text>
</comment>